<name>A0A9D5BR11_PEA</name>
<sequence>MRLLRAAWQLMSCNFSILGIFSKGFIYRLRVQGVASAELSSSPASHVAAFVPESKGFLLVYRYMLVEMLPKVSLWLDGVFFSRCSTTQLKWNHGSIGLLAVAQSDVDKTNQSYYGNQSIEFAVVYGFMPAKATLFDKNCNPLLELGTGPYNTIRWNPKGKFLCLAGFGNSPGDMVFWDYVERKQIYSSIAVFVHERKKGKRNRNAILRRIAFLKLYSCSLKRYSCSKLRCDFCATKHQVSLQFRMVFRFGFARTPIPSISPTAVLLFVIAPC</sequence>
<dbReference type="Proteomes" id="UP001058974">
    <property type="component" value="Chromosome 1"/>
</dbReference>
<evidence type="ECO:0000256" key="3">
    <source>
        <dbReference type="ARBA" id="ARBA00022737"/>
    </source>
</evidence>
<evidence type="ECO:0000313" key="6">
    <source>
        <dbReference type="EMBL" id="KAI5448378.1"/>
    </source>
</evidence>
<evidence type="ECO:0000259" key="5">
    <source>
        <dbReference type="Pfam" id="PF08662"/>
    </source>
</evidence>
<dbReference type="InterPro" id="IPR013979">
    <property type="entry name" value="TIF_beta_prop-like"/>
</dbReference>
<evidence type="ECO:0000313" key="7">
    <source>
        <dbReference type="Proteomes" id="UP001058974"/>
    </source>
</evidence>
<protein>
    <recommendedName>
        <fullName evidence="5">Translation initiation factor beta propellor-like domain-containing protein</fullName>
    </recommendedName>
</protein>
<keyword evidence="2" id="KW-0853">WD repeat</keyword>
<dbReference type="PANTHER" id="PTHR13227:SF0">
    <property type="entry name" value="EUKARYOTIC TRANSLATION INITIATION FACTOR 2A"/>
    <property type="match status" value="1"/>
</dbReference>
<feature type="domain" description="Translation initiation factor beta propellor-like" evidence="5">
    <location>
        <begin position="117"/>
        <end position="187"/>
    </location>
</feature>
<keyword evidence="1" id="KW-0396">Initiation factor</keyword>
<comment type="caution">
    <text evidence="6">The sequence shown here is derived from an EMBL/GenBank/DDBJ whole genome shotgun (WGS) entry which is preliminary data.</text>
</comment>
<dbReference type="GO" id="GO:0043022">
    <property type="term" value="F:ribosome binding"/>
    <property type="evidence" value="ECO:0007669"/>
    <property type="project" value="TreeGrafter"/>
</dbReference>
<proteinExistence type="predicted"/>
<keyword evidence="3" id="KW-0677">Repeat</keyword>
<dbReference type="InterPro" id="IPR011387">
    <property type="entry name" value="TIF2A"/>
</dbReference>
<reference evidence="6 7" key="1">
    <citation type="journal article" date="2022" name="Nat. Genet.">
        <title>Improved pea reference genome and pan-genome highlight genomic features and evolutionary characteristics.</title>
        <authorList>
            <person name="Yang T."/>
            <person name="Liu R."/>
            <person name="Luo Y."/>
            <person name="Hu S."/>
            <person name="Wang D."/>
            <person name="Wang C."/>
            <person name="Pandey M.K."/>
            <person name="Ge S."/>
            <person name="Xu Q."/>
            <person name="Li N."/>
            <person name="Li G."/>
            <person name="Huang Y."/>
            <person name="Saxena R.K."/>
            <person name="Ji Y."/>
            <person name="Li M."/>
            <person name="Yan X."/>
            <person name="He Y."/>
            <person name="Liu Y."/>
            <person name="Wang X."/>
            <person name="Xiang C."/>
            <person name="Varshney R.K."/>
            <person name="Ding H."/>
            <person name="Gao S."/>
            <person name="Zong X."/>
        </authorList>
    </citation>
    <scope>NUCLEOTIDE SEQUENCE [LARGE SCALE GENOMIC DNA]</scope>
    <source>
        <strain evidence="6 7">cv. Zhongwan 6</strain>
    </source>
</reference>
<gene>
    <name evidence="6" type="ORF">KIW84_015700</name>
</gene>
<dbReference type="AlphaFoldDB" id="A0A9D5BR11"/>
<dbReference type="GO" id="GO:0022627">
    <property type="term" value="C:cytosolic small ribosomal subunit"/>
    <property type="evidence" value="ECO:0007669"/>
    <property type="project" value="TreeGrafter"/>
</dbReference>
<evidence type="ECO:0000256" key="2">
    <source>
        <dbReference type="ARBA" id="ARBA00022574"/>
    </source>
</evidence>
<dbReference type="EMBL" id="JAMSHJ010000001">
    <property type="protein sequence ID" value="KAI5448378.1"/>
    <property type="molecule type" value="Genomic_DNA"/>
</dbReference>
<organism evidence="6 7">
    <name type="scientific">Pisum sativum</name>
    <name type="common">Garden pea</name>
    <name type="synonym">Lathyrus oleraceus</name>
    <dbReference type="NCBI Taxonomy" id="3888"/>
    <lineage>
        <taxon>Eukaryota</taxon>
        <taxon>Viridiplantae</taxon>
        <taxon>Streptophyta</taxon>
        <taxon>Embryophyta</taxon>
        <taxon>Tracheophyta</taxon>
        <taxon>Spermatophyta</taxon>
        <taxon>Magnoliopsida</taxon>
        <taxon>eudicotyledons</taxon>
        <taxon>Gunneridae</taxon>
        <taxon>Pentapetalae</taxon>
        <taxon>rosids</taxon>
        <taxon>fabids</taxon>
        <taxon>Fabales</taxon>
        <taxon>Fabaceae</taxon>
        <taxon>Papilionoideae</taxon>
        <taxon>50 kb inversion clade</taxon>
        <taxon>NPAAA clade</taxon>
        <taxon>Hologalegina</taxon>
        <taxon>IRL clade</taxon>
        <taxon>Fabeae</taxon>
        <taxon>Lathyrus</taxon>
    </lineage>
</organism>
<dbReference type="GO" id="GO:0003729">
    <property type="term" value="F:mRNA binding"/>
    <property type="evidence" value="ECO:0007669"/>
    <property type="project" value="TreeGrafter"/>
</dbReference>
<evidence type="ECO:0000256" key="1">
    <source>
        <dbReference type="ARBA" id="ARBA00022540"/>
    </source>
</evidence>
<dbReference type="GO" id="GO:0003743">
    <property type="term" value="F:translation initiation factor activity"/>
    <property type="evidence" value="ECO:0007669"/>
    <property type="project" value="UniProtKB-KW"/>
</dbReference>
<dbReference type="GO" id="GO:0000049">
    <property type="term" value="F:tRNA binding"/>
    <property type="evidence" value="ECO:0007669"/>
    <property type="project" value="TreeGrafter"/>
</dbReference>
<dbReference type="Gramene" id="Psat01G0570000-T1">
    <property type="protein sequence ID" value="KAI5448378.1"/>
    <property type="gene ID" value="KIW84_015700"/>
</dbReference>
<accession>A0A9D5BR11</accession>
<evidence type="ECO:0000256" key="4">
    <source>
        <dbReference type="ARBA" id="ARBA00022917"/>
    </source>
</evidence>
<keyword evidence="7" id="KW-1185">Reference proteome</keyword>
<dbReference type="Pfam" id="PF08662">
    <property type="entry name" value="eIF2A"/>
    <property type="match status" value="1"/>
</dbReference>
<dbReference type="PANTHER" id="PTHR13227">
    <property type="entry name" value="EUKARYOTIC TRANSLATION INITIATION FACTOR 2A"/>
    <property type="match status" value="1"/>
</dbReference>
<keyword evidence="4" id="KW-0648">Protein biosynthesis</keyword>